<dbReference type="AlphaFoldDB" id="A0A382FKC6"/>
<dbReference type="Pfam" id="PF01612">
    <property type="entry name" value="DNA_pol_A_exo1"/>
    <property type="match status" value="1"/>
</dbReference>
<dbReference type="CDD" id="cd06142">
    <property type="entry name" value="RNaseD_exo"/>
    <property type="match status" value="1"/>
</dbReference>
<dbReference type="InterPro" id="IPR051086">
    <property type="entry name" value="RNase_D-like"/>
</dbReference>
<dbReference type="PANTHER" id="PTHR47649">
    <property type="entry name" value="RIBONUCLEASE D"/>
    <property type="match status" value="1"/>
</dbReference>
<accession>A0A382FKC6</accession>
<protein>
    <recommendedName>
        <fullName evidence="1">3'-5' exonuclease domain-containing protein</fullName>
    </recommendedName>
</protein>
<dbReference type="PANTHER" id="PTHR47649:SF1">
    <property type="entry name" value="RIBONUCLEASE D"/>
    <property type="match status" value="1"/>
</dbReference>
<feature type="domain" description="3'-5' exonuclease" evidence="1">
    <location>
        <begin position="18"/>
        <end position="188"/>
    </location>
</feature>
<proteinExistence type="predicted"/>
<dbReference type="GO" id="GO:0006139">
    <property type="term" value="P:nucleobase-containing compound metabolic process"/>
    <property type="evidence" value="ECO:0007669"/>
    <property type="project" value="InterPro"/>
</dbReference>
<dbReference type="Gene3D" id="3.30.420.10">
    <property type="entry name" value="Ribonuclease H-like superfamily/Ribonuclease H"/>
    <property type="match status" value="1"/>
</dbReference>
<dbReference type="InterPro" id="IPR036397">
    <property type="entry name" value="RNaseH_sf"/>
</dbReference>
<dbReference type="InterPro" id="IPR002562">
    <property type="entry name" value="3'-5'_exonuclease_dom"/>
</dbReference>
<evidence type="ECO:0000313" key="2">
    <source>
        <dbReference type="EMBL" id="SVB63546.1"/>
    </source>
</evidence>
<evidence type="ECO:0000259" key="1">
    <source>
        <dbReference type="SMART" id="SM00474"/>
    </source>
</evidence>
<dbReference type="GO" id="GO:0008408">
    <property type="term" value="F:3'-5' exonuclease activity"/>
    <property type="evidence" value="ECO:0007669"/>
    <property type="project" value="InterPro"/>
</dbReference>
<dbReference type="InterPro" id="IPR012337">
    <property type="entry name" value="RNaseH-like_sf"/>
</dbReference>
<organism evidence="2">
    <name type="scientific">marine metagenome</name>
    <dbReference type="NCBI Taxonomy" id="408172"/>
    <lineage>
        <taxon>unclassified sequences</taxon>
        <taxon>metagenomes</taxon>
        <taxon>ecological metagenomes</taxon>
    </lineage>
</organism>
<dbReference type="EMBL" id="UINC01050506">
    <property type="protein sequence ID" value="SVB63546.1"/>
    <property type="molecule type" value="Genomic_DNA"/>
</dbReference>
<dbReference type="SUPFAM" id="SSF53098">
    <property type="entry name" value="Ribonuclease H-like"/>
    <property type="match status" value="1"/>
</dbReference>
<gene>
    <name evidence="2" type="ORF">METZ01_LOCUS216400</name>
</gene>
<name>A0A382FKC6_9ZZZZ</name>
<sequence>MTTLTLYMDLDMTKIYKFQDDISTDALKELEKHSSLAIDTEGTGLQIPYRDKLSLVQFSTGNNDAYIIQPNRKNYKASNIVKILENKKITKIGHYLRYDISGLEYFLKCNVKNIWDTKLASKLCRTYSQNHGLKDLVQEFCGKKLDKRLGSSDWNKNLNELTDAQLQYCSNDVIYLHKIKDALHKMLVRENRLELYENCIQFLKTRIKLDQSGFTEDIFQH</sequence>
<reference evidence="2" key="1">
    <citation type="submission" date="2018-05" db="EMBL/GenBank/DDBJ databases">
        <authorList>
            <person name="Lanie J.A."/>
            <person name="Ng W.-L."/>
            <person name="Kazmierczak K.M."/>
            <person name="Andrzejewski T.M."/>
            <person name="Davidsen T.M."/>
            <person name="Wayne K.J."/>
            <person name="Tettelin H."/>
            <person name="Glass J.I."/>
            <person name="Rusch D."/>
            <person name="Podicherti R."/>
            <person name="Tsui H.-C.T."/>
            <person name="Winkler M.E."/>
        </authorList>
    </citation>
    <scope>NUCLEOTIDE SEQUENCE</scope>
</reference>
<dbReference type="SMART" id="SM00474">
    <property type="entry name" value="35EXOc"/>
    <property type="match status" value="1"/>
</dbReference>
<dbReference type="GO" id="GO:0003676">
    <property type="term" value="F:nucleic acid binding"/>
    <property type="evidence" value="ECO:0007669"/>
    <property type="project" value="InterPro"/>
</dbReference>